<protein>
    <submittedName>
        <fullName evidence="2">Uncharacterized protein</fullName>
    </submittedName>
</protein>
<dbReference type="Proteomes" id="UP000179243">
    <property type="component" value="Unassembled WGS sequence"/>
</dbReference>
<comment type="caution">
    <text evidence="2">The sequence shown here is derived from an EMBL/GenBank/DDBJ whole genome shotgun (WGS) entry which is preliminary data.</text>
</comment>
<sequence length="152" mass="16946">MKKKVIIVMIAIAVVVWDINLRKILYGFKGDAITSPDESKQDSAQITSVNAPEGPAFNPEGRDPFGPAVIKQPANSTPQKVGKPTQSETQPPPWRLDGVLWQEGNPVAILKQTNTDRTEMVKEKGVVEEMVIEKIEKDKVHVLYRKKAFVIQ</sequence>
<evidence type="ECO:0000313" key="3">
    <source>
        <dbReference type="Proteomes" id="UP000179243"/>
    </source>
</evidence>
<name>A0A1F7FBV1_UNCRA</name>
<organism evidence="2 3">
    <name type="scientific">Candidatus Raymondbacteria bacterium RIFOXYD12_FULL_49_13</name>
    <dbReference type="NCBI Taxonomy" id="1817890"/>
    <lineage>
        <taxon>Bacteria</taxon>
        <taxon>Raymondiibacteriota</taxon>
    </lineage>
</organism>
<dbReference type="EMBL" id="MFYX01000078">
    <property type="protein sequence ID" value="OGK03967.1"/>
    <property type="molecule type" value="Genomic_DNA"/>
</dbReference>
<accession>A0A1F7FBV1</accession>
<evidence type="ECO:0000256" key="1">
    <source>
        <dbReference type="SAM" id="MobiDB-lite"/>
    </source>
</evidence>
<feature type="compositionally biased region" description="Polar residues" evidence="1">
    <location>
        <begin position="73"/>
        <end position="89"/>
    </location>
</feature>
<gene>
    <name evidence="2" type="ORF">A2519_04565</name>
</gene>
<proteinExistence type="predicted"/>
<dbReference type="AlphaFoldDB" id="A0A1F7FBV1"/>
<feature type="region of interest" description="Disordered" evidence="1">
    <location>
        <begin position="32"/>
        <end position="96"/>
    </location>
</feature>
<evidence type="ECO:0000313" key="2">
    <source>
        <dbReference type="EMBL" id="OGK03967.1"/>
    </source>
</evidence>
<reference evidence="2 3" key="1">
    <citation type="journal article" date="2016" name="Nat. Commun.">
        <title>Thousands of microbial genomes shed light on interconnected biogeochemical processes in an aquifer system.</title>
        <authorList>
            <person name="Anantharaman K."/>
            <person name="Brown C.T."/>
            <person name="Hug L.A."/>
            <person name="Sharon I."/>
            <person name="Castelle C.J."/>
            <person name="Probst A.J."/>
            <person name="Thomas B.C."/>
            <person name="Singh A."/>
            <person name="Wilkins M.J."/>
            <person name="Karaoz U."/>
            <person name="Brodie E.L."/>
            <person name="Williams K.H."/>
            <person name="Hubbard S.S."/>
            <person name="Banfield J.F."/>
        </authorList>
    </citation>
    <scope>NUCLEOTIDE SEQUENCE [LARGE SCALE GENOMIC DNA]</scope>
</reference>